<organism evidence="1 2">
    <name type="scientific">Fusarium fujikuroi</name>
    <name type="common">Bakanae and foot rot disease fungus</name>
    <name type="synonym">Gibberella fujikuroi</name>
    <dbReference type="NCBI Taxonomy" id="5127"/>
    <lineage>
        <taxon>Eukaryota</taxon>
        <taxon>Fungi</taxon>
        <taxon>Dikarya</taxon>
        <taxon>Ascomycota</taxon>
        <taxon>Pezizomycotina</taxon>
        <taxon>Sordariomycetes</taxon>
        <taxon>Hypocreomycetidae</taxon>
        <taxon>Hypocreales</taxon>
        <taxon>Nectriaceae</taxon>
        <taxon>Fusarium</taxon>
        <taxon>Fusarium fujikuroi species complex</taxon>
    </lineage>
</organism>
<comment type="caution">
    <text evidence="1">The sequence shown here is derived from an EMBL/GenBank/DDBJ whole genome shotgun (WGS) entry which is preliminary data.</text>
</comment>
<dbReference type="Proteomes" id="UP000760494">
    <property type="component" value="Unassembled WGS sequence"/>
</dbReference>
<dbReference type="AlphaFoldDB" id="A0A0I9XVC9"/>
<proteinExistence type="predicted"/>
<protein>
    <submittedName>
        <fullName evidence="1">Uncharacterized protein</fullName>
    </submittedName>
</protein>
<name>A0A0I9XVC9_FUSFU</name>
<evidence type="ECO:0000313" key="1">
    <source>
        <dbReference type="EMBL" id="VTT78447.1"/>
    </source>
</evidence>
<sequence>MLRALITMRNLHPILDNPKRATRSPNTGVFMTLERATPQPVIGSHRKPTLAIEGGSKWSEVFCDVSITPITDIVWKKKNRKVLRW</sequence>
<evidence type="ECO:0000313" key="2">
    <source>
        <dbReference type="Proteomes" id="UP000760494"/>
    </source>
</evidence>
<dbReference type="EMBL" id="CABFJX010000393">
    <property type="protein sequence ID" value="VTT78447.1"/>
    <property type="molecule type" value="Genomic_DNA"/>
</dbReference>
<gene>
    <name evidence="1" type="ORF">C2S_11072</name>
</gene>
<accession>A0A0I9XVC9</accession>
<reference evidence="1" key="1">
    <citation type="submission" date="2019-05" db="EMBL/GenBank/DDBJ databases">
        <authorList>
            <person name="Piombo E."/>
        </authorList>
    </citation>
    <scope>NUCLEOTIDE SEQUENCE</scope>
    <source>
        <strain evidence="1">C2S</strain>
    </source>
</reference>